<dbReference type="Gene3D" id="2.60.120.10">
    <property type="entry name" value="Jelly Rolls"/>
    <property type="match status" value="1"/>
</dbReference>
<dbReference type="SUPFAM" id="SSF51182">
    <property type="entry name" value="RmlC-like cupins"/>
    <property type="match status" value="1"/>
</dbReference>
<dbReference type="InterPro" id="IPR014710">
    <property type="entry name" value="RmlC-like_jellyroll"/>
</dbReference>
<reference evidence="2 3" key="1">
    <citation type="submission" date="2016-08" db="EMBL/GenBank/DDBJ databases">
        <authorList>
            <person name="Seilhamer J.J."/>
        </authorList>
    </citation>
    <scope>NUCLEOTIDE SEQUENCE [LARGE SCALE GENOMIC DNA]</scope>
    <source>
        <strain evidence="2">ING2-E5A</strain>
    </source>
</reference>
<feature type="domain" description="Sugar 3,4-ketoisomerase QdtA cupin" evidence="1">
    <location>
        <begin position="8"/>
        <end position="136"/>
    </location>
</feature>
<protein>
    <submittedName>
        <fullName evidence="2">TDP-4-oxo-6-deoxy-alpha-D-glucose-3, 4-oxoisomerase</fullName>
        <ecNumber evidence="2">5.3.2.3</ecNumber>
    </submittedName>
</protein>
<dbReference type="Proteomes" id="UP000178485">
    <property type="component" value="Chromosome i"/>
</dbReference>
<dbReference type="InterPro" id="IPR008894">
    <property type="entry name" value="QdtA_cupin_dom"/>
</dbReference>
<dbReference type="AlphaFoldDB" id="A0A1G4G8G6"/>
<dbReference type="InterPro" id="IPR011051">
    <property type="entry name" value="RmlC_Cupin_sf"/>
</dbReference>
<evidence type="ECO:0000259" key="1">
    <source>
        <dbReference type="Pfam" id="PF05523"/>
    </source>
</evidence>
<name>A0A1G4G8G6_9BACT</name>
<sequence length="140" mass="15927">MKKSTIYDCSILEIDKHHHEKGNISVVENGKTVPFNVKRVYYLYDVPGGESRGGHAHKELQQFIVAASGSFDVTLDDGELKRTFTINRPYRGLLVVPGIWRELDNFSSGSVCLVLASSEYSADDYIRDYEEFKAYKKNNQ</sequence>
<dbReference type="CDD" id="cd20292">
    <property type="entry name" value="cupin_QdtA-like"/>
    <property type="match status" value="1"/>
</dbReference>
<evidence type="ECO:0000313" key="2">
    <source>
        <dbReference type="EMBL" id="SCM58847.1"/>
    </source>
</evidence>
<dbReference type="STRING" id="1642646.ING2E5A_2031"/>
<dbReference type="EC" id="5.3.2.3" evidence="2"/>
<dbReference type="RefSeq" id="WP_071137247.1">
    <property type="nucleotide sequence ID" value="NZ_JAQVII010000031.1"/>
</dbReference>
<keyword evidence="2" id="KW-0413">Isomerase</keyword>
<dbReference type="KEGG" id="pmuc:ING2E5A_2031"/>
<evidence type="ECO:0000313" key="3">
    <source>
        <dbReference type="Proteomes" id="UP000178485"/>
    </source>
</evidence>
<dbReference type="EMBL" id="LT608328">
    <property type="protein sequence ID" value="SCM58847.1"/>
    <property type="molecule type" value="Genomic_DNA"/>
</dbReference>
<gene>
    <name evidence="2" type="primary">fdtA3</name>
    <name evidence="2" type="ORF">ING2E5A_2031</name>
</gene>
<organism evidence="2 3">
    <name type="scientific">Petrimonas mucosa</name>
    <dbReference type="NCBI Taxonomy" id="1642646"/>
    <lineage>
        <taxon>Bacteria</taxon>
        <taxon>Pseudomonadati</taxon>
        <taxon>Bacteroidota</taxon>
        <taxon>Bacteroidia</taxon>
        <taxon>Bacteroidales</taxon>
        <taxon>Dysgonomonadaceae</taxon>
        <taxon>Petrimonas</taxon>
    </lineage>
</organism>
<proteinExistence type="predicted"/>
<dbReference type="GO" id="GO:0016853">
    <property type="term" value="F:isomerase activity"/>
    <property type="evidence" value="ECO:0007669"/>
    <property type="project" value="UniProtKB-KW"/>
</dbReference>
<accession>A0A1G4G8G6</accession>
<dbReference type="Pfam" id="PF05523">
    <property type="entry name" value="FdtA"/>
    <property type="match status" value="1"/>
</dbReference>
<keyword evidence="3" id="KW-1185">Reference proteome</keyword>